<evidence type="ECO:0000256" key="1">
    <source>
        <dbReference type="ARBA" id="ARBA00004481"/>
    </source>
</evidence>
<accession>A0A914VSB5</accession>
<dbReference type="Gene3D" id="1.20.5.420">
    <property type="entry name" value="Immunoglobulin FC, subunit C"/>
    <property type="match status" value="1"/>
</dbReference>
<keyword evidence="8" id="KW-0472">Membrane</keyword>
<dbReference type="AlphaFoldDB" id="A0A914VSB5"/>
<evidence type="ECO:0000256" key="6">
    <source>
        <dbReference type="ARBA" id="ARBA00022753"/>
    </source>
</evidence>
<sequence>MSATIPSNLKSIAHYIKIANEHANRDPVIYYWCLFYAVQTGMSIDKSSPDCIQYLTALLNTLEQVKKQLAGNEAISSDIVAQAHIEQMAIRLFNHGDNEDRAGRYGKNLVKTFYTAGHLMDVLTLFGELDEQLQSNRKYAKWKATYIHNCLKNGETPVPGPPGGFGADDQEGAVGGDPSLGFDQLNVRDERYDDIHDTASLPPPSTIPAHSNVYSLPQPASDPYITPAAGLGPPPVSHHTTASGVTLKAEDFTKAQKYAKYAVSALSYEDTVAAVENLQKALNILTTGHE</sequence>
<evidence type="ECO:0000256" key="4">
    <source>
        <dbReference type="ARBA" id="ARBA00022448"/>
    </source>
</evidence>
<dbReference type="InterPro" id="IPR041212">
    <property type="entry name" value="Vta1_C"/>
</dbReference>
<dbReference type="PANTHER" id="PTHR46009:SF1">
    <property type="entry name" value="VACUOLAR PROTEIN SORTING-ASSOCIATED PROTEIN VTA1 HOMOLOG"/>
    <property type="match status" value="1"/>
</dbReference>
<evidence type="ECO:0000256" key="8">
    <source>
        <dbReference type="ARBA" id="ARBA00023136"/>
    </source>
</evidence>
<evidence type="ECO:0000259" key="10">
    <source>
        <dbReference type="Pfam" id="PF18097"/>
    </source>
</evidence>
<dbReference type="Proteomes" id="UP000887566">
    <property type="component" value="Unplaced"/>
</dbReference>
<keyword evidence="6" id="KW-0967">Endosome</keyword>
<evidence type="ECO:0000259" key="9">
    <source>
        <dbReference type="Pfam" id="PF04652"/>
    </source>
</evidence>
<keyword evidence="5" id="KW-0963">Cytoplasm</keyword>
<dbReference type="InterPro" id="IPR044538">
    <property type="entry name" value="Vta1-like"/>
</dbReference>
<feature type="domain" description="Vta1/callose synthase N-terminal" evidence="9">
    <location>
        <begin position="11"/>
        <end position="153"/>
    </location>
</feature>
<dbReference type="GO" id="GO:0005771">
    <property type="term" value="C:multivesicular body"/>
    <property type="evidence" value="ECO:0007669"/>
    <property type="project" value="TreeGrafter"/>
</dbReference>
<protein>
    <submittedName>
        <fullName evidence="12">Uncharacterized protein</fullName>
    </submittedName>
</protein>
<evidence type="ECO:0000313" key="11">
    <source>
        <dbReference type="Proteomes" id="UP000887566"/>
    </source>
</evidence>
<dbReference type="PANTHER" id="PTHR46009">
    <property type="entry name" value="VACUOLAR PROTEIN SORTING-ASSOCIATED PROTEIN VTA1 HOMOLOG"/>
    <property type="match status" value="1"/>
</dbReference>
<feature type="domain" description="Vta1 C-terminal" evidence="10">
    <location>
        <begin position="250"/>
        <end position="286"/>
    </location>
</feature>
<reference evidence="12" key="1">
    <citation type="submission" date="2022-11" db="UniProtKB">
        <authorList>
            <consortium name="WormBaseParasite"/>
        </authorList>
    </citation>
    <scope>IDENTIFICATION</scope>
</reference>
<dbReference type="InterPro" id="IPR039431">
    <property type="entry name" value="Vta1/CALS_N"/>
</dbReference>
<dbReference type="GO" id="GO:0010008">
    <property type="term" value="C:endosome membrane"/>
    <property type="evidence" value="ECO:0007669"/>
    <property type="project" value="UniProtKB-SubCell"/>
</dbReference>
<evidence type="ECO:0000256" key="5">
    <source>
        <dbReference type="ARBA" id="ARBA00022490"/>
    </source>
</evidence>
<evidence type="ECO:0000256" key="2">
    <source>
        <dbReference type="ARBA" id="ARBA00004496"/>
    </source>
</evidence>
<dbReference type="Pfam" id="PF18097">
    <property type="entry name" value="Vta1_C"/>
    <property type="match status" value="1"/>
</dbReference>
<proteinExistence type="inferred from homology"/>
<dbReference type="InterPro" id="IPR023175">
    <property type="entry name" value="Vta1/CALS_N_sf"/>
</dbReference>
<evidence type="ECO:0000313" key="12">
    <source>
        <dbReference type="WBParaSite" id="PSAMB.scaffold2316size23924.g17311.t1"/>
    </source>
</evidence>
<organism evidence="11 12">
    <name type="scientific">Plectus sambesii</name>
    <dbReference type="NCBI Taxonomy" id="2011161"/>
    <lineage>
        <taxon>Eukaryota</taxon>
        <taxon>Metazoa</taxon>
        <taxon>Ecdysozoa</taxon>
        <taxon>Nematoda</taxon>
        <taxon>Chromadorea</taxon>
        <taxon>Plectida</taxon>
        <taxon>Plectina</taxon>
        <taxon>Plectoidea</taxon>
        <taxon>Plectidae</taxon>
        <taxon>Plectus</taxon>
    </lineage>
</organism>
<name>A0A914VSB5_9BILA</name>
<dbReference type="WBParaSite" id="PSAMB.scaffold2316size23924.g17311.t1">
    <property type="protein sequence ID" value="PSAMB.scaffold2316size23924.g17311.t1"/>
    <property type="gene ID" value="PSAMB.scaffold2316size23924.g17311"/>
</dbReference>
<keyword evidence="11" id="KW-1185">Reference proteome</keyword>
<evidence type="ECO:0000256" key="7">
    <source>
        <dbReference type="ARBA" id="ARBA00022927"/>
    </source>
</evidence>
<dbReference type="GO" id="GO:0032511">
    <property type="term" value="P:late endosome to vacuole transport via multivesicular body sorting pathway"/>
    <property type="evidence" value="ECO:0007669"/>
    <property type="project" value="InterPro"/>
</dbReference>
<comment type="subcellular location">
    <subcellularLocation>
        <location evidence="2">Cytoplasm</location>
    </subcellularLocation>
    <subcellularLocation>
        <location evidence="1">Endosome membrane</location>
        <topology evidence="1">Peripheral membrane protein</topology>
    </subcellularLocation>
</comment>
<dbReference type="Gene3D" id="1.25.40.270">
    <property type="entry name" value="Vacuolar protein sorting-associated protein vta1"/>
    <property type="match status" value="1"/>
</dbReference>
<comment type="similarity">
    <text evidence="3">Belongs to the VTA1 family.</text>
</comment>
<keyword evidence="4" id="KW-0813">Transport</keyword>
<keyword evidence="7" id="KW-0653">Protein transport</keyword>
<evidence type="ECO:0000256" key="3">
    <source>
        <dbReference type="ARBA" id="ARBA00007895"/>
    </source>
</evidence>
<dbReference type="GO" id="GO:0015031">
    <property type="term" value="P:protein transport"/>
    <property type="evidence" value="ECO:0007669"/>
    <property type="project" value="UniProtKB-KW"/>
</dbReference>
<dbReference type="Pfam" id="PF04652">
    <property type="entry name" value="Vta1"/>
    <property type="match status" value="1"/>
</dbReference>